<evidence type="ECO:0000256" key="13">
    <source>
        <dbReference type="SAM" id="Phobius"/>
    </source>
</evidence>
<dbReference type="InterPro" id="IPR025287">
    <property type="entry name" value="WAK_GUB"/>
</dbReference>
<evidence type="ECO:0000256" key="1">
    <source>
        <dbReference type="ARBA" id="ARBA00004479"/>
    </source>
</evidence>
<accession>Q9SWU5</accession>
<dbReference type="PROSITE" id="PS50011">
    <property type="entry name" value="PROTEIN_KINASE_DOM"/>
    <property type="match status" value="1"/>
</dbReference>
<dbReference type="Pfam" id="PF13947">
    <property type="entry name" value="GUB_WAK_bind"/>
    <property type="match status" value="1"/>
</dbReference>
<dbReference type="EMBL" id="AF100771">
    <property type="protein sequence ID" value="AAD46420.1"/>
    <property type="molecule type" value="Genomic_DNA"/>
</dbReference>
<dbReference type="Pfam" id="PF00069">
    <property type="entry name" value="Pkinase"/>
    <property type="match status" value="1"/>
</dbReference>
<keyword evidence="11" id="KW-0325">Glycoprotein</keyword>
<evidence type="ECO:0000256" key="4">
    <source>
        <dbReference type="ARBA" id="ARBA00022692"/>
    </source>
</evidence>
<evidence type="ECO:0000256" key="10">
    <source>
        <dbReference type="ARBA" id="ARBA00023136"/>
    </source>
</evidence>
<keyword evidence="10 13" id="KW-0472">Membrane</keyword>
<keyword evidence="15" id="KW-0675">Receptor</keyword>
<dbReference type="AlphaFoldDB" id="Q9SWU5"/>
<evidence type="ECO:0000256" key="5">
    <source>
        <dbReference type="ARBA" id="ARBA00022729"/>
    </source>
</evidence>
<dbReference type="InterPro" id="IPR008271">
    <property type="entry name" value="Ser/Thr_kinase_AS"/>
</dbReference>
<keyword evidence="5" id="KW-0732">Signal</keyword>
<keyword evidence="2" id="KW-0723">Serine/threonine-protein kinase</keyword>
<dbReference type="PANTHER" id="PTHR27009">
    <property type="entry name" value="RUST RESISTANCE KINASE LR10-RELATED"/>
    <property type="match status" value="1"/>
</dbReference>
<keyword evidence="7 15" id="KW-0418">Kinase</keyword>
<comment type="subcellular location">
    <subcellularLocation>
        <location evidence="1">Membrane</location>
        <topology evidence="1">Single-pass type I membrane protein</topology>
    </subcellularLocation>
</comment>
<organism evidence="15">
    <name type="scientific">Hordeum vulgare</name>
    <name type="common">Barley</name>
    <dbReference type="NCBI Taxonomy" id="4513"/>
    <lineage>
        <taxon>Eukaryota</taxon>
        <taxon>Viridiplantae</taxon>
        <taxon>Streptophyta</taxon>
        <taxon>Embryophyta</taxon>
        <taxon>Tracheophyta</taxon>
        <taxon>Spermatophyta</taxon>
        <taxon>Magnoliopsida</taxon>
        <taxon>Liliopsida</taxon>
        <taxon>Poales</taxon>
        <taxon>Poaceae</taxon>
        <taxon>BOP clade</taxon>
        <taxon>Pooideae</taxon>
        <taxon>Triticodae</taxon>
        <taxon>Triticeae</taxon>
        <taxon>Hordeinae</taxon>
        <taxon>Hordeum</taxon>
    </lineage>
</organism>
<evidence type="ECO:0000256" key="3">
    <source>
        <dbReference type="ARBA" id="ARBA00022679"/>
    </source>
</evidence>
<feature type="binding site" evidence="12">
    <location>
        <position position="358"/>
    </location>
    <ligand>
        <name>ATP</name>
        <dbReference type="ChEBI" id="CHEBI:30616"/>
    </ligand>
</feature>
<dbReference type="FunFam" id="1.10.510.10:FF:000590">
    <property type="entry name" value="PR5-like receptor kinase"/>
    <property type="match status" value="1"/>
</dbReference>
<sequence>MILHLLSSHDELRCISTFCYILALAISSILSLLLSTTEAEGTLGRAVCPLLCDTSRHPASFPLRGDPPSCGVREYELICRDAQAIIHINTGRYFVTSISYSDSVFWVVDAKLDHGSCPIPERNQLPYFYGFDSANMILFLLYSGRWASFVSCSRMIKDNANYRPVACQSTNSSFVYVSTALRWAVDVEPSCRYLAMTPLESSRLRVADVTSYDYEDVVKFMREGFAVRFPFLPPDWTYSWIINTCLNNSRRNNSKSDNSKLYWAVLVVVSAIMFAVLSRLVFAPLSILIFLAHKYWKTKISIDAVERFLQMQLALGPTRFAYTDITAITSHFKEKLGQGGYGSVYKGVLPGDVHVAIKMLVSSMSNGEEFISEVSSIGSIHHVNVVRLVGFCSEEMRRALVYEYMPHGSLEKYIFSPEKSFSWDKLNQIALGIARGIDYLHRGCDMQILHFDIKPHNILLDSDFTPKIADFGLAKLYPRDNSFLPVSCAGTVGYIAPEMVSRSFGAISSKSDVYSFGMLLLEIAGGRRNVDPRASRSQTYYPAWVYNQLQEVGVEISEAVVGIHQVERKLCVVALWCIQMKPDDRPAMSEVLDMLEAGIDGLEMPPEPFFCGDEYAPAADSSILLLSEISTISE</sequence>
<name>Q9SWU5_HORVU</name>
<evidence type="ECO:0000259" key="14">
    <source>
        <dbReference type="PROSITE" id="PS50011"/>
    </source>
</evidence>
<evidence type="ECO:0000256" key="7">
    <source>
        <dbReference type="ARBA" id="ARBA00022777"/>
    </source>
</evidence>
<proteinExistence type="predicted"/>
<evidence type="ECO:0000256" key="8">
    <source>
        <dbReference type="ARBA" id="ARBA00022840"/>
    </source>
</evidence>
<keyword evidence="9 13" id="KW-1133">Transmembrane helix</keyword>
<evidence type="ECO:0000256" key="9">
    <source>
        <dbReference type="ARBA" id="ARBA00022989"/>
    </source>
</evidence>
<dbReference type="Gene3D" id="1.10.510.10">
    <property type="entry name" value="Transferase(Phosphotransferase) domain 1"/>
    <property type="match status" value="1"/>
</dbReference>
<dbReference type="PROSITE" id="PS00107">
    <property type="entry name" value="PROTEIN_KINASE_ATP"/>
    <property type="match status" value="1"/>
</dbReference>
<dbReference type="GO" id="GO:0004674">
    <property type="term" value="F:protein serine/threonine kinase activity"/>
    <property type="evidence" value="ECO:0007669"/>
    <property type="project" value="UniProtKB-KW"/>
</dbReference>
<evidence type="ECO:0000256" key="6">
    <source>
        <dbReference type="ARBA" id="ARBA00022741"/>
    </source>
</evidence>
<dbReference type="InterPro" id="IPR045874">
    <property type="entry name" value="LRK10/LRL21-25-like"/>
</dbReference>
<dbReference type="FunFam" id="3.30.200.20:FF:000178">
    <property type="entry name" value="serine/threonine-protein kinase PBS1-like"/>
    <property type="match status" value="1"/>
</dbReference>
<feature type="domain" description="Protein kinase" evidence="14">
    <location>
        <begin position="330"/>
        <end position="610"/>
    </location>
</feature>
<keyword evidence="4 13" id="KW-0812">Transmembrane</keyword>
<protein>
    <submittedName>
        <fullName evidence="15">Receptor-like kinase</fullName>
    </submittedName>
</protein>
<feature type="transmembrane region" description="Helical" evidence="13">
    <location>
        <begin position="261"/>
        <end position="291"/>
    </location>
</feature>
<dbReference type="SUPFAM" id="SSF56112">
    <property type="entry name" value="Protein kinase-like (PK-like)"/>
    <property type="match status" value="1"/>
</dbReference>
<dbReference type="ExpressionAtlas" id="Q9SWU5">
    <property type="expression patterns" value="differential"/>
</dbReference>
<keyword evidence="3" id="KW-0808">Transferase</keyword>
<gene>
    <name evidence="15" type="primary">Hv3ARK</name>
</gene>
<dbReference type="PROSITE" id="PS00108">
    <property type="entry name" value="PROTEIN_KINASE_ST"/>
    <property type="match status" value="1"/>
</dbReference>
<dbReference type="GO" id="GO:0016020">
    <property type="term" value="C:membrane"/>
    <property type="evidence" value="ECO:0007669"/>
    <property type="project" value="UniProtKB-SubCell"/>
</dbReference>
<evidence type="ECO:0000313" key="15">
    <source>
        <dbReference type="EMBL" id="AAD46420.1"/>
    </source>
</evidence>
<evidence type="ECO:0000256" key="2">
    <source>
        <dbReference type="ARBA" id="ARBA00022527"/>
    </source>
</evidence>
<keyword evidence="8 12" id="KW-0067">ATP-binding</keyword>
<dbReference type="InterPro" id="IPR017441">
    <property type="entry name" value="Protein_kinase_ATP_BS"/>
</dbReference>
<evidence type="ECO:0000256" key="11">
    <source>
        <dbReference type="ARBA" id="ARBA00023180"/>
    </source>
</evidence>
<keyword evidence="6 12" id="KW-0547">Nucleotide-binding</keyword>
<feature type="transmembrane region" description="Helical" evidence="13">
    <location>
        <begin position="12"/>
        <end position="34"/>
    </location>
</feature>
<dbReference type="GO" id="GO:0005524">
    <property type="term" value="F:ATP binding"/>
    <property type="evidence" value="ECO:0007669"/>
    <property type="project" value="UniProtKB-UniRule"/>
</dbReference>
<reference evidence="15" key="1">
    <citation type="journal article" date="1999" name="Proc. Natl. Acad. Sci. U.S.A.">
        <title>High gene density is conserved at syntenic loci of small and large grass genomes.</title>
        <authorList>
            <person name="Feuillet C."/>
            <person name="Keller B."/>
        </authorList>
    </citation>
    <scope>NUCLEOTIDE SEQUENCE</scope>
</reference>
<dbReference type="GO" id="GO:0030247">
    <property type="term" value="F:polysaccharide binding"/>
    <property type="evidence" value="ECO:0007669"/>
    <property type="project" value="InterPro"/>
</dbReference>
<dbReference type="InterPro" id="IPR000719">
    <property type="entry name" value="Prot_kinase_dom"/>
</dbReference>
<dbReference type="Gene3D" id="3.30.200.20">
    <property type="entry name" value="Phosphorylase Kinase, domain 1"/>
    <property type="match status" value="1"/>
</dbReference>
<dbReference type="InterPro" id="IPR011009">
    <property type="entry name" value="Kinase-like_dom_sf"/>
</dbReference>
<evidence type="ECO:0000256" key="12">
    <source>
        <dbReference type="PROSITE-ProRule" id="PRU10141"/>
    </source>
</evidence>
<dbReference type="SMART" id="SM00220">
    <property type="entry name" value="S_TKc"/>
    <property type="match status" value="1"/>
</dbReference>